<name>A0A2D0W3S1_9SACH</name>
<evidence type="ECO:0000313" key="18">
    <source>
        <dbReference type="EMBL" id="APD15112.1"/>
    </source>
</evidence>
<accession>A0A2D0W3S1</accession>
<evidence type="ECO:0000256" key="5">
    <source>
        <dbReference type="ARBA" id="ARBA00022617"/>
    </source>
</evidence>
<evidence type="ECO:0000256" key="8">
    <source>
        <dbReference type="ARBA" id="ARBA00022723"/>
    </source>
</evidence>
<dbReference type="UniPathway" id="UPA00705"/>
<feature type="transmembrane region" description="Helical" evidence="16">
    <location>
        <begin position="101"/>
        <end position="119"/>
    </location>
</feature>
<evidence type="ECO:0000256" key="9">
    <source>
        <dbReference type="ARBA" id="ARBA00022967"/>
    </source>
</evidence>
<dbReference type="PROSITE" id="PS50855">
    <property type="entry name" value="COX1"/>
    <property type="match status" value="1"/>
</dbReference>
<keyword evidence="5 15" id="KW-0349">Heme</keyword>
<evidence type="ECO:0000256" key="4">
    <source>
        <dbReference type="ARBA" id="ARBA00022448"/>
    </source>
</evidence>
<evidence type="ECO:0000256" key="7">
    <source>
        <dbReference type="ARBA" id="ARBA00022692"/>
    </source>
</evidence>
<feature type="transmembrane region" description="Helical" evidence="16">
    <location>
        <begin position="274"/>
        <end position="291"/>
    </location>
</feature>
<dbReference type="RefSeq" id="YP_009444489.1">
    <property type="nucleotide sequence ID" value="NC_036378.1"/>
</dbReference>
<feature type="transmembrane region" description="Helical" evidence="16">
    <location>
        <begin position="371"/>
        <end position="394"/>
    </location>
</feature>
<feature type="transmembrane region" description="Helical" evidence="16">
    <location>
        <begin position="56"/>
        <end position="80"/>
    </location>
</feature>
<dbReference type="GO" id="GO:0020037">
    <property type="term" value="F:heme binding"/>
    <property type="evidence" value="ECO:0007669"/>
    <property type="project" value="InterPro"/>
</dbReference>
<feature type="transmembrane region" description="Helical" evidence="16">
    <location>
        <begin position="16"/>
        <end position="36"/>
    </location>
</feature>
<dbReference type="EMBL" id="KU920680">
    <property type="protein sequence ID" value="APD15112.1"/>
    <property type="molecule type" value="Genomic_DNA"/>
</dbReference>
<dbReference type="GO" id="GO:0045277">
    <property type="term" value="C:respiratory chain complex IV"/>
    <property type="evidence" value="ECO:0007669"/>
    <property type="project" value="InterPro"/>
</dbReference>
<keyword evidence="8 15" id="KW-0479">Metal-binding</keyword>
<dbReference type="GO" id="GO:0046872">
    <property type="term" value="F:metal ion binding"/>
    <property type="evidence" value="ECO:0007669"/>
    <property type="project" value="UniProtKB-KW"/>
</dbReference>
<dbReference type="Gene3D" id="1.20.210.10">
    <property type="entry name" value="Cytochrome c oxidase-like, subunit I domain"/>
    <property type="match status" value="1"/>
</dbReference>
<dbReference type="FunFam" id="1.20.210.10:FF:000001">
    <property type="entry name" value="Cytochrome c oxidase subunit 1"/>
    <property type="match status" value="1"/>
</dbReference>
<dbReference type="InterPro" id="IPR033944">
    <property type="entry name" value="Cyt_c_oxase_su1_dom"/>
</dbReference>
<dbReference type="GO" id="GO:0015990">
    <property type="term" value="P:electron transport coupled proton transport"/>
    <property type="evidence" value="ECO:0007669"/>
    <property type="project" value="TreeGrafter"/>
</dbReference>
<comment type="cofactor">
    <cofactor evidence="1">
        <name>heme</name>
        <dbReference type="ChEBI" id="CHEBI:30413"/>
    </cofactor>
</comment>
<keyword evidence="15 18" id="KW-0496">Mitochondrion</keyword>
<feature type="transmembrane region" description="Helical" evidence="16">
    <location>
        <begin position="452"/>
        <end position="473"/>
    </location>
</feature>
<proteinExistence type="inferred from homology"/>
<keyword evidence="18" id="KW-0560">Oxidoreductase</keyword>
<feature type="transmembrane region" description="Helical" evidence="16">
    <location>
        <begin position="184"/>
        <end position="212"/>
    </location>
</feature>
<evidence type="ECO:0000256" key="11">
    <source>
        <dbReference type="ARBA" id="ARBA00022989"/>
    </source>
</evidence>
<evidence type="ECO:0000256" key="14">
    <source>
        <dbReference type="ARBA" id="ARBA00023136"/>
    </source>
</evidence>
<dbReference type="PRINTS" id="PR01165">
    <property type="entry name" value="CYCOXIDASEI"/>
</dbReference>
<comment type="pathway">
    <text evidence="3 15">Energy metabolism; oxidative phosphorylation.</text>
</comment>
<dbReference type="GeneID" id="35198722"/>
<dbReference type="PANTHER" id="PTHR10422:SF18">
    <property type="entry name" value="CYTOCHROME C OXIDASE SUBUNIT 1"/>
    <property type="match status" value="1"/>
</dbReference>
<dbReference type="PROSITE" id="PS00077">
    <property type="entry name" value="COX1_CUB"/>
    <property type="match status" value="1"/>
</dbReference>
<dbReference type="GO" id="GO:0016491">
    <property type="term" value="F:oxidoreductase activity"/>
    <property type="evidence" value="ECO:0007669"/>
    <property type="project" value="UniProtKB-KW"/>
</dbReference>
<dbReference type="InterPro" id="IPR023615">
    <property type="entry name" value="Cyt_c_Oxase_su1_BS"/>
</dbReference>
<keyword evidence="14 15" id="KW-0472">Membrane</keyword>
<feature type="transmembrane region" description="Helical" evidence="16">
    <location>
        <begin position="303"/>
        <end position="326"/>
    </location>
</feature>
<feature type="transmembrane region" description="Helical" evidence="16">
    <location>
        <begin position="338"/>
        <end position="359"/>
    </location>
</feature>
<feature type="transmembrane region" description="Helical" evidence="16">
    <location>
        <begin position="149"/>
        <end position="172"/>
    </location>
</feature>
<keyword evidence="15" id="KW-0999">Mitochondrion inner membrane</keyword>
<dbReference type="InterPro" id="IPR036927">
    <property type="entry name" value="Cyt_c_oxase-like_su1_sf"/>
</dbReference>
<dbReference type="SUPFAM" id="SSF81442">
    <property type="entry name" value="Cytochrome c oxidase subunit I-like"/>
    <property type="match status" value="1"/>
</dbReference>
<keyword evidence="12 15" id="KW-0408">Iron</keyword>
<evidence type="ECO:0000256" key="3">
    <source>
        <dbReference type="ARBA" id="ARBA00004673"/>
    </source>
</evidence>
<feature type="transmembrane region" description="Helical" evidence="16">
    <location>
        <begin position="414"/>
        <end position="432"/>
    </location>
</feature>
<sequence>MVQRWLYSTNAKDISIMYFMLALFSGMAGSAMSMIIRMELAAPGSQYLHGNNQLFNVLVVGHAVLMIFFLAMPALIGGFGNYMLPLMIGATDMSFPRINSIGFWLLPMGLVCLVTSTLVESGAGTGWTVYPPLASIQAHSGPSVDLAIFSLHLTSISSLLGAINFIVTTLNMRTNGMSMHKMPLFVWAIFITAFLLLLSLPVLSAGITMLLMDRNFNTSFFEVAGGGDPIFYQHAFWFFGHPEVYILIIPGFGIISHIVSTYSKKPVFGEISMVYAMASIGLLGFLVWSHHMYIVGLDADTRAYFTSATMIIAIPTGIKIFSWLATIYGGSIRLAVPMMFAIAFLFLFTIGGLTGVVLANASLDVAFHDTYYVVGHFHYVLSMGAIFSLFAGYYYWSPQMLGLDYNEKLAQIQFWLIFIGANVVFLPMHFLGINGMPRRIPDYPDAFAGWNYVSSVGSLIAMVSLFLFVYIMYDQIMNGVTNPGPAGSKASGWNTHKLIYKTPDFMESNRIFKLNVVKSSSIEFLLNSPPAVHAFNTPAVQS</sequence>
<organism evidence="18">
    <name type="scientific">Monosporozyma unispora</name>
    <dbReference type="NCBI Taxonomy" id="27294"/>
    <lineage>
        <taxon>Eukaryota</taxon>
        <taxon>Fungi</taxon>
        <taxon>Dikarya</taxon>
        <taxon>Ascomycota</taxon>
        <taxon>Saccharomycotina</taxon>
        <taxon>Saccharomycetes</taxon>
        <taxon>Saccharomycetales</taxon>
        <taxon>Saccharomycetaceae</taxon>
        <taxon>Monosporozyma</taxon>
    </lineage>
</organism>
<comment type="subcellular location">
    <subcellularLocation>
        <location evidence="2">Membrane</location>
        <topology evidence="2">Multi-pass membrane protein</topology>
    </subcellularLocation>
    <subcellularLocation>
        <location evidence="15">Mitochondrion inner membrane</location>
        <topology evidence="15">Multi-pass membrane protein</topology>
    </subcellularLocation>
</comment>
<comment type="similarity">
    <text evidence="15">Belongs to the heme-copper respiratory oxidase family.</text>
</comment>
<keyword evidence="9" id="KW-1278">Translocase</keyword>
<keyword evidence="6 15" id="KW-0679">Respiratory chain</keyword>
<dbReference type="GO" id="GO:0005743">
    <property type="term" value="C:mitochondrial inner membrane"/>
    <property type="evidence" value="ECO:0007669"/>
    <property type="project" value="UniProtKB-SubCell"/>
</dbReference>
<dbReference type="AlphaFoldDB" id="A0A2D0W3S1"/>
<geneLocation type="mitochondrion" evidence="18"/>
<evidence type="ECO:0000256" key="16">
    <source>
        <dbReference type="SAM" id="Phobius"/>
    </source>
</evidence>
<keyword evidence="7 15" id="KW-0812">Transmembrane</keyword>
<dbReference type="InterPro" id="IPR000883">
    <property type="entry name" value="Cyt_C_Oxase_1"/>
</dbReference>
<dbReference type="GO" id="GO:0006123">
    <property type="term" value="P:mitochondrial electron transport, cytochrome c to oxygen"/>
    <property type="evidence" value="ECO:0007669"/>
    <property type="project" value="TreeGrafter"/>
</dbReference>
<reference evidence="18" key="1">
    <citation type="journal article" date="2017" name="Genome Biol. Evol.">
        <title>Genetic Drift and Indel Mutation in the Evolution of Yeast Mitochondrial Genome Size.</title>
        <authorList>
            <person name="Xiao S."/>
            <person name="Nguyen D.T."/>
            <person name="Wu B."/>
            <person name="Hao W."/>
        </authorList>
    </citation>
    <scope>NUCLEOTIDE SEQUENCE</scope>
    <source>
        <strain evidence="18">Y-1556</strain>
    </source>
</reference>
<dbReference type="InterPro" id="IPR023616">
    <property type="entry name" value="Cyt_c_oxase-like_su1_dom"/>
</dbReference>
<dbReference type="CDD" id="cd01663">
    <property type="entry name" value="Cyt_c_Oxidase_I"/>
    <property type="match status" value="1"/>
</dbReference>
<gene>
    <name evidence="18" type="primary">cox1</name>
</gene>
<keyword evidence="11 16" id="KW-1133">Transmembrane helix</keyword>
<evidence type="ECO:0000256" key="15">
    <source>
        <dbReference type="RuleBase" id="RU000369"/>
    </source>
</evidence>
<dbReference type="EC" id="7.1.1.9" evidence="15"/>
<feature type="domain" description="Cytochrome oxidase subunit I profile" evidence="17">
    <location>
        <begin position="1"/>
        <end position="542"/>
    </location>
</feature>
<keyword evidence="10 15" id="KW-0249">Electron transport</keyword>
<protein>
    <recommendedName>
        <fullName evidence="15">Cytochrome c oxidase subunit 1</fullName>
        <ecNumber evidence="15">7.1.1.9</ecNumber>
    </recommendedName>
</protein>
<evidence type="ECO:0000256" key="13">
    <source>
        <dbReference type="ARBA" id="ARBA00023008"/>
    </source>
</evidence>
<evidence type="ECO:0000259" key="17">
    <source>
        <dbReference type="PROSITE" id="PS50855"/>
    </source>
</evidence>
<dbReference type="GO" id="GO:0004129">
    <property type="term" value="F:cytochrome-c oxidase activity"/>
    <property type="evidence" value="ECO:0007669"/>
    <property type="project" value="UniProtKB-EC"/>
</dbReference>
<dbReference type="PANTHER" id="PTHR10422">
    <property type="entry name" value="CYTOCHROME C OXIDASE SUBUNIT 1"/>
    <property type="match status" value="1"/>
</dbReference>
<evidence type="ECO:0000256" key="12">
    <source>
        <dbReference type="ARBA" id="ARBA00023004"/>
    </source>
</evidence>
<evidence type="ECO:0000256" key="10">
    <source>
        <dbReference type="ARBA" id="ARBA00022982"/>
    </source>
</evidence>
<evidence type="ECO:0000256" key="6">
    <source>
        <dbReference type="ARBA" id="ARBA00022660"/>
    </source>
</evidence>
<evidence type="ECO:0000256" key="2">
    <source>
        <dbReference type="ARBA" id="ARBA00004141"/>
    </source>
</evidence>
<comment type="function">
    <text evidence="15">Component of the cytochrome c oxidase, the last enzyme in the mitochondrial electron transport chain which drives oxidative phosphorylation. The respiratory chain contains 3 multisubunit complexes succinate dehydrogenase (complex II, CII), ubiquinol-cytochrome c oxidoreductase (cytochrome b-c1 complex, complex III, CIII) and cytochrome c oxidase (complex IV, CIV), that cooperate to transfer electrons derived from NADH and succinate to molecular oxygen, creating an electrochemical gradient over the inner membrane that drives transmembrane transport and the ATP synthase. Cytochrome c oxidase is the component of the respiratory chain that catalyzes the reduction of oxygen to water. Electrons originating from reduced cytochrome c in the intermembrane space (IMS) are transferred via the dinuclear copper A center (CU(A)) of subunit 2 and heme A of subunit 1 to the active site in subunit 1, a binuclear center (BNC) formed by heme A3 and copper B (CU(B)). The BNC reduces molecular oxygen to 2 water molecules using 4 electrons from cytochrome c in the IMS and 4 protons from the mitochondrial matrix.</text>
</comment>
<feature type="transmembrane region" description="Helical" evidence="16">
    <location>
        <begin position="244"/>
        <end position="262"/>
    </location>
</feature>
<keyword evidence="4 15" id="KW-0813">Transport</keyword>
<comment type="catalytic activity">
    <reaction evidence="15">
        <text>4 Fe(II)-[cytochrome c] + O2 + 8 H(+)(in) = 4 Fe(III)-[cytochrome c] + 2 H2O + 4 H(+)(out)</text>
        <dbReference type="Rhea" id="RHEA:11436"/>
        <dbReference type="Rhea" id="RHEA-COMP:10350"/>
        <dbReference type="Rhea" id="RHEA-COMP:14399"/>
        <dbReference type="ChEBI" id="CHEBI:15377"/>
        <dbReference type="ChEBI" id="CHEBI:15378"/>
        <dbReference type="ChEBI" id="CHEBI:15379"/>
        <dbReference type="ChEBI" id="CHEBI:29033"/>
        <dbReference type="ChEBI" id="CHEBI:29034"/>
        <dbReference type="EC" id="7.1.1.9"/>
    </reaction>
</comment>
<keyword evidence="13 15" id="KW-0186">Copper</keyword>
<dbReference type="Pfam" id="PF00115">
    <property type="entry name" value="COX1"/>
    <property type="match status" value="1"/>
</dbReference>
<evidence type="ECO:0000256" key="1">
    <source>
        <dbReference type="ARBA" id="ARBA00001971"/>
    </source>
</evidence>